<dbReference type="GeneID" id="110348959"/>
<feature type="region of interest" description="Disordered" evidence="1">
    <location>
        <begin position="1"/>
        <end position="20"/>
    </location>
</feature>
<dbReference type="AlphaFoldDB" id="A0AAX6T0D6"/>
<name>A0AAX6T0D6_HETGA</name>
<feature type="compositionally biased region" description="Low complexity" evidence="1">
    <location>
        <begin position="294"/>
        <end position="311"/>
    </location>
</feature>
<evidence type="ECO:0000313" key="3">
    <source>
        <dbReference type="RefSeq" id="XP_021113425.1"/>
    </source>
</evidence>
<dbReference type="PANTHER" id="PTHR15566">
    <property type="entry name" value="POM121-LIKE"/>
    <property type="match status" value="1"/>
</dbReference>
<dbReference type="Proteomes" id="UP000694906">
    <property type="component" value="Unplaced"/>
</dbReference>
<keyword evidence="2" id="KW-1185">Reference proteome</keyword>
<proteinExistence type="predicted"/>
<evidence type="ECO:0000256" key="1">
    <source>
        <dbReference type="SAM" id="MobiDB-lite"/>
    </source>
</evidence>
<protein>
    <submittedName>
        <fullName evidence="3">POM121-like protein 1</fullName>
    </submittedName>
</protein>
<accession>A0AAX6T0D6</accession>
<feature type="region of interest" description="Disordered" evidence="1">
    <location>
        <begin position="329"/>
        <end position="374"/>
    </location>
</feature>
<reference evidence="3" key="1">
    <citation type="submission" date="2025-08" db="UniProtKB">
        <authorList>
            <consortium name="RefSeq"/>
        </authorList>
    </citation>
    <scope>IDENTIFICATION</scope>
</reference>
<dbReference type="Pfam" id="PF15229">
    <property type="entry name" value="POM121"/>
    <property type="match status" value="1"/>
</dbReference>
<dbReference type="PANTHER" id="PTHR15566:SF9">
    <property type="entry name" value="LOC100125913 PROTEIN"/>
    <property type="match status" value="1"/>
</dbReference>
<sequence length="402" mass="43517">MTIKASRQSRKGTVVQQDYHRRSPCGLRHVQSAFRPVVGQRGLIPFVPRAGPLERNLRDQSARDEEINRCSQTLCVSLSTLQNAITTSSCSPAGGLPQPHRNLPAKTHIQLPRCSSKELKENGFQSLCLIPHVSKKIEYEKVADTTPRQVKFLRNCLHTTRRGRSGKRKNPLLPHRRECLILPPPLKLGYRVTAEHLDQEKETVFRRINCALRGKFLISQNSNAVQPFCSPSLPASGTAPPPTVPTVPSKMAGKRKCIVEQDTLGPGALQASAAVTTSMHPGSGRKSTSATCPSSSEALPGSSSHSMATASGSSLTAVPSLAACKDDLRSATPVMPGPSAGEAIPHRKGKRKSNWEPPLYGENPGPLSPRTSERATAIFQTLPLPRVTAAQPAHLQPWPPCQ</sequence>
<feature type="region of interest" description="Disordered" evidence="1">
    <location>
        <begin position="232"/>
        <end position="251"/>
    </location>
</feature>
<dbReference type="RefSeq" id="XP_021113425.1">
    <property type="nucleotide sequence ID" value="XM_021257766.1"/>
</dbReference>
<dbReference type="InterPro" id="IPR043220">
    <property type="entry name" value="POM121-like_prot_1"/>
</dbReference>
<feature type="compositionally biased region" description="Polar residues" evidence="1">
    <location>
        <begin position="273"/>
        <end position="293"/>
    </location>
</feature>
<evidence type="ECO:0000313" key="2">
    <source>
        <dbReference type="Proteomes" id="UP000694906"/>
    </source>
</evidence>
<organism evidence="2 3">
    <name type="scientific">Heterocephalus glaber</name>
    <name type="common">Naked mole rat</name>
    <dbReference type="NCBI Taxonomy" id="10181"/>
    <lineage>
        <taxon>Eukaryota</taxon>
        <taxon>Metazoa</taxon>
        <taxon>Chordata</taxon>
        <taxon>Craniata</taxon>
        <taxon>Vertebrata</taxon>
        <taxon>Euteleostomi</taxon>
        <taxon>Mammalia</taxon>
        <taxon>Eutheria</taxon>
        <taxon>Euarchontoglires</taxon>
        <taxon>Glires</taxon>
        <taxon>Rodentia</taxon>
        <taxon>Hystricomorpha</taxon>
        <taxon>Bathyergidae</taxon>
        <taxon>Heterocephalus</taxon>
    </lineage>
</organism>
<feature type="region of interest" description="Disordered" evidence="1">
    <location>
        <begin position="273"/>
        <end position="311"/>
    </location>
</feature>
<gene>
    <name evidence="3" type="primary">LOC110348959</name>
</gene>